<dbReference type="InterPro" id="IPR036890">
    <property type="entry name" value="HATPase_C_sf"/>
</dbReference>
<dbReference type="PROSITE" id="PS50894">
    <property type="entry name" value="HPT"/>
    <property type="match status" value="1"/>
</dbReference>
<dbReference type="InterPro" id="IPR011006">
    <property type="entry name" value="CheY-like_superfamily"/>
</dbReference>
<evidence type="ECO:0000256" key="11">
    <source>
        <dbReference type="ARBA" id="ARBA00022989"/>
    </source>
</evidence>
<feature type="domain" description="PAC" evidence="22">
    <location>
        <begin position="461"/>
        <end position="513"/>
    </location>
</feature>
<feature type="coiled-coil region" evidence="16">
    <location>
        <begin position="758"/>
        <end position="796"/>
    </location>
</feature>
<dbReference type="InterPro" id="IPR000014">
    <property type="entry name" value="PAS"/>
</dbReference>
<dbReference type="Proteomes" id="UP000483379">
    <property type="component" value="Unassembled WGS sequence"/>
</dbReference>
<evidence type="ECO:0000259" key="22">
    <source>
        <dbReference type="PROSITE" id="PS50113"/>
    </source>
</evidence>
<feature type="domain" description="PAC" evidence="22">
    <location>
        <begin position="588"/>
        <end position="640"/>
    </location>
</feature>
<dbReference type="InterPro" id="IPR004358">
    <property type="entry name" value="Sig_transdc_His_kin-like_C"/>
</dbReference>
<gene>
    <name evidence="24" type="ORF">G3446_02625</name>
</gene>
<keyword evidence="10" id="KW-0067">ATP-binding</keyword>
<evidence type="ECO:0000256" key="18">
    <source>
        <dbReference type="SAM" id="Phobius"/>
    </source>
</evidence>
<reference evidence="24 25" key="1">
    <citation type="submission" date="2020-02" db="EMBL/GenBank/DDBJ databases">
        <title>Genome sequences of Thiorhodococcus mannitoliphagus and Thiorhodococcus minor, purple sulfur photosynthetic bacteria in the gammaproteobacterial family, Chromatiaceae.</title>
        <authorList>
            <person name="Aviles F.A."/>
            <person name="Meyer T.E."/>
            <person name="Kyndt J.A."/>
        </authorList>
    </citation>
    <scope>NUCLEOTIDE SEQUENCE [LARGE SCALE GENOMIC DNA]</scope>
    <source>
        <strain evidence="24 25">DSM 11518</strain>
    </source>
</reference>
<keyword evidence="13 18" id="KW-0472">Membrane</keyword>
<dbReference type="Gene3D" id="1.10.287.130">
    <property type="match status" value="1"/>
</dbReference>
<dbReference type="Gene3D" id="3.30.565.10">
    <property type="entry name" value="Histidine kinase-like ATPase, C-terminal domain"/>
    <property type="match status" value="1"/>
</dbReference>
<feature type="transmembrane region" description="Helical" evidence="18">
    <location>
        <begin position="232"/>
        <end position="253"/>
    </location>
</feature>
<dbReference type="InterPro" id="IPR033425">
    <property type="entry name" value="MASE3"/>
</dbReference>
<keyword evidence="7 18" id="KW-0812">Transmembrane</keyword>
<dbReference type="SUPFAM" id="SSF47226">
    <property type="entry name" value="Histidine-containing phosphotransfer domain, HPT domain"/>
    <property type="match status" value="1"/>
</dbReference>
<feature type="domain" description="PAS" evidence="21">
    <location>
        <begin position="641"/>
        <end position="712"/>
    </location>
</feature>
<evidence type="ECO:0000256" key="4">
    <source>
        <dbReference type="ARBA" id="ARBA00022475"/>
    </source>
</evidence>
<feature type="domain" description="PAS" evidence="21">
    <location>
        <begin position="259"/>
        <end position="304"/>
    </location>
</feature>
<feature type="transmembrane region" description="Helical" evidence="18">
    <location>
        <begin position="20"/>
        <end position="40"/>
    </location>
</feature>
<dbReference type="Gene3D" id="3.40.50.2300">
    <property type="match status" value="2"/>
</dbReference>
<evidence type="ECO:0000259" key="20">
    <source>
        <dbReference type="PROSITE" id="PS50110"/>
    </source>
</evidence>
<comment type="catalytic activity">
    <reaction evidence="1">
        <text>ATP + protein L-histidine = ADP + protein N-phospho-L-histidine.</text>
        <dbReference type="EC" id="2.7.13.3"/>
    </reaction>
</comment>
<dbReference type="SUPFAM" id="SSF47384">
    <property type="entry name" value="Homodimeric domain of signal transducing histidine kinase"/>
    <property type="match status" value="1"/>
</dbReference>
<dbReference type="PRINTS" id="PR00344">
    <property type="entry name" value="BCTRLSENSOR"/>
</dbReference>
<feature type="region of interest" description="Disordered" evidence="17">
    <location>
        <begin position="1303"/>
        <end position="1333"/>
    </location>
</feature>
<evidence type="ECO:0000256" key="1">
    <source>
        <dbReference type="ARBA" id="ARBA00000085"/>
    </source>
</evidence>
<evidence type="ECO:0000256" key="5">
    <source>
        <dbReference type="ARBA" id="ARBA00022553"/>
    </source>
</evidence>
<dbReference type="Gene3D" id="3.30.450.20">
    <property type="entry name" value="PAS domain"/>
    <property type="match status" value="4"/>
</dbReference>
<feature type="transmembrane region" description="Helical" evidence="18">
    <location>
        <begin position="46"/>
        <end position="63"/>
    </location>
</feature>
<evidence type="ECO:0000256" key="6">
    <source>
        <dbReference type="ARBA" id="ARBA00022679"/>
    </source>
</evidence>
<dbReference type="InterPro" id="IPR000700">
    <property type="entry name" value="PAS-assoc_C"/>
</dbReference>
<evidence type="ECO:0000256" key="8">
    <source>
        <dbReference type="ARBA" id="ARBA00022741"/>
    </source>
</evidence>
<dbReference type="NCBIfam" id="TIGR00229">
    <property type="entry name" value="sensory_box"/>
    <property type="match status" value="4"/>
</dbReference>
<dbReference type="InterPro" id="IPR001610">
    <property type="entry name" value="PAC"/>
</dbReference>
<dbReference type="CDD" id="cd00130">
    <property type="entry name" value="PAS"/>
    <property type="match status" value="4"/>
</dbReference>
<dbReference type="InterPro" id="IPR003594">
    <property type="entry name" value="HATPase_dom"/>
</dbReference>
<feature type="domain" description="PAC" evidence="22">
    <location>
        <begin position="714"/>
        <end position="767"/>
    </location>
</feature>
<proteinExistence type="predicted"/>
<keyword evidence="25" id="KW-1185">Reference proteome</keyword>
<evidence type="ECO:0000256" key="17">
    <source>
        <dbReference type="SAM" id="MobiDB-lite"/>
    </source>
</evidence>
<dbReference type="EC" id="2.7.13.3" evidence="3"/>
<organism evidence="24 25">
    <name type="scientific">Thiorhodococcus minor</name>
    <dbReference type="NCBI Taxonomy" id="57489"/>
    <lineage>
        <taxon>Bacteria</taxon>
        <taxon>Pseudomonadati</taxon>
        <taxon>Pseudomonadota</taxon>
        <taxon>Gammaproteobacteria</taxon>
        <taxon>Chromatiales</taxon>
        <taxon>Chromatiaceae</taxon>
        <taxon>Thiorhodococcus</taxon>
    </lineage>
</organism>
<keyword evidence="16" id="KW-0175">Coiled coil</keyword>
<feature type="domain" description="Response regulatory" evidence="20">
    <location>
        <begin position="1039"/>
        <end position="1161"/>
    </location>
</feature>
<dbReference type="Pfam" id="PF08448">
    <property type="entry name" value="PAS_4"/>
    <property type="match status" value="4"/>
</dbReference>
<evidence type="ECO:0000256" key="7">
    <source>
        <dbReference type="ARBA" id="ARBA00022692"/>
    </source>
</evidence>
<feature type="transmembrane region" description="Helical" evidence="18">
    <location>
        <begin position="112"/>
        <end position="129"/>
    </location>
</feature>
<keyword evidence="4" id="KW-1003">Cell membrane</keyword>
<keyword evidence="11 18" id="KW-1133">Transmembrane helix</keyword>
<dbReference type="SUPFAM" id="SSF55874">
    <property type="entry name" value="ATPase domain of HSP90 chaperone/DNA topoisomerase II/histidine kinase"/>
    <property type="match status" value="1"/>
</dbReference>
<dbReference type="GO" id="GO:0005524">
    <property type="term" value="F:ATP binding"/>
    <property type="evidence" value="ECO:0007669"/>
    <property type="project" value="UniProtKB-KW"/>
</dbReference>
<dbReference type="CDD" id="cd17546">
    <property type="entry name" value="REC_hyHK_CKI1_RcsC-like"/>
    <property type="match status" value="2"/>
</dbReference>
<keyword evidence="6" id="KW-0808">Transferase</keyword>
<feature type="transmembrane region" description="Helical" evidence="18">
    <location>
        <begin position="70"/>
        <end position="92"/>
    </location>
</feature>
<keyword evidence="5 15" id="KW-0597">Phosphoprotein</keyword>
<accession>A0A6M0JTI8</accession>
<dbReference type="GO" id="GO:0005886">
    <property type="term" value="C:plasma membrane"/>
    <property type="evidence" value="ECO:0007669"/>
    <property type="project" value="UniProtKB-SubCell"/>
</dbReference>
<dbReference type="PROSITE" id="PS50109">
    <property type="entry name" value="HIS_KIN"/>
    <property type="match status" value="1"/>
</dbReference>
<feature type="transmembrane region" description="Helical" evidence="18">
    <location>
        <begin position="174"/>
        <end position="192"/>
    </location>
</feature>
<dbReference type="InterPro" id="IPR036097">
    <property type="entry name" value="HisK_dim/P_sf"/>
</dbReference>
<dbReference type="SUPFAM" id="SSF55785">
    <property type="entry name" value="PYP-like sensor domain (PAS domain)"/>
    <property type="match status" value="4"/>
</dbReference>
<feature type="domain" description="Response regulatory" evidence="20">
    <location>
        <begin position="1184"/>
        <end position="1302"/>
    </location>
</feature>
<evidence type="ECO:0000313" key="25">
    <source>
        <dbReference type="Proteomes" id="UP000483379"/>
    </source>
</evidence>
<evidence type="ECO:0000259" key="21">
    <source>
        <dbReference type="PROSITE" id="PS50112"/>
    </source>
</evidence>
<feature type="transmembrane region" description="Helical" evidence="18">
    <location>
        <begin position="136"/>
        <end position="154"/>
    </location>
</feature>
<evidence type="ECO:0000313" key="24">
    <source>
        <dbReference type="EMBL" id="NEV60798.1"/>
    </source>
</evidence>
<evidence type="ECO:0000259" key="19">
    <source>
        <dbReference type="PROSITE" id="PS50109"/>
    </source>
</evidence>
<evidence type="ECO:0000256" key="10">
    <source>
        <dbReference type="ARBA" id="ARBA00022840"/>
    </source>
</evidence>
<dbReference type="InterPro" id="IPR003661">
    <property type="entry name" value="HisK_dim/P_dom"/>
</dbReference>
<evidence type="ECO:0000256" key="3">
    <source>
        <dbReference type="ARBA" id="ARBA00012438"/>
    </source>
</evidence>
<feature type="domain" description="HPt" evidence="23">
    <location>
        <begin position="1376"/>
        <end position="1475"/>
    </location>
</feature>
<dbReference type="CDD" id="cd00082">
    <property type="entry name" value="HisKA"/>
    <property type="match status" value="1"/>
</dbReference>
<dbReference type="PANTHER" id="PTHR45339:SF1">
    <property type="entry name" value="HYBRID SIGNAL TRANSDUCTION HISTIDINE KINASE J"/>
    <property type="match status" value="1"/>
</dbReference>
<comment type="caution">
    <text evidence="24">The sequence shown here is derived from an EMBL/GenBank/DDBJ whole genome shotgun (WGS) entry which is preliminary data.</text>
</comment>
<feature type="modified residue" description="4-aspartylphosphate" evidence="15">
    <location>
        <position position="1235"/>
    </location>
</feature>
<dbReference type="RefSeq" id="WP_164450846.1">
    <property type="nucleotide sequence ID" value="NZ_JAAIJQ010000005.1"/>
</dbReference>
<dbReference type="InterPro" id="IPR013656">
    <property type="entry name" value="PAS_4"/>
</dbReference>
<dbReference type="SUPFAM" id="SSF52172">
    <property type="entry name" value="CheY-like"/>
    <property type="match status" value="2"/>
</dbReference>
<keyword evidence="9" id="KW-0418">Kinase</keyword>
<dbReference type="InterPro" id="IPR001789">
    <property type="entry name" value="Sig_transdc_resp-reg_receiver"/>
</dbReference>
<evidence type="ECO:0000256" key="13">
    <source>
        <dbReference type="ARBA" id="ARBA00023136"/>
    </source>
</evidence>
<evidence type="ECO:0000259" key="23">
    <source>
        <dbReference type="PROSITE" id="PS50894"/>
    </source>
</evidence>
<dbReference type="InterPro" id="IPR005467">
    <property type="entry name" value="His_kinase_dom"/>
</dbReference>
<dbReference type="Pfam" id="PF01627">
    <property type="entry name" value="Hpt"/>
    <property type="match status" value="1"/>
</dbReference>
<evidence type="ECO:0000256" key="14">
    <source>
        <dbReference type="PROSITE-ProRule" id="PRU00110"/>
    </source>
</evidence>
<evidence type="ECO:0000256" key="16">
    <source>
        <dbReference type="SAM" id="Coils"/>
    </source>
</evidence>
<dbReference type="SMART" id="SM00448">
    <property type="entry name" value="REC"/>
    <property type="match status" value="2"/>
</dbReference>
<dbReference type="InterPro" id="IPR008207">
    <property type="entry name" value="Sig_transdc_His_kin_Hpt_dom"/>
</dbReference>
<feature type="modified residue" description="4-aspartylphosphate" evidence="15">
    <location>
        <position position="1093"/>
    </location>
</feature>
<dbReference type="FunFam" id="3.30.565.10:FF:000010">
    <property type="entry name" value="Sensor histidine kinase RcsC"/>
    <property type="match status" value="1"/>
</dbReference>
<dbReference type="EMBL" id="JAAIJQ010000005">
    <property type="protein sequence ID" value="NEV60798.1"/>
    <property type="molecule type" value="Genomic_DNA"/>
</dbReference>
<dbReference type="SMART" id="SM00388">
    <property type="entry name" value="HisKA"/>
    <property type="match status" value="1"/>
</dbReference>
<dbReference type="FunFam" id="1.10.287.130:FF:000004">
    <property type="entry name" value="Ethylene receptor 1"/>
    <property type="match status" value="1"/>
</dbReference>
<feature type="modified residue" description="Phosphohistidine" evidence="14">
    <location>
        <position position="1415"/>
    </location>
</feature>
<dbReference type="InterPro" id="IPR036641">
    <property type="entry name" value="HPT_dom_sf"/>
</dbReference>
<dbReference type="PROSITE" id="PS50113">
    <property type="entry name" value="PAC"/>
    <property type="match status" value="4"/>
</dbReference>
<dbReference type="PROSITE" id="PS50110">
    <property type="entry name" value="RESPONSE_REGULATORY"/>
    <property type="match status" value="2"/>
</dbReference>
<feature type="compositionally biased region" description="Basic and acidic residues" evidence="17">
    <location>
        <begin position="1311"/>
        <end position="1321"/>
    </location>
</feature>
<feature type="domain" description="PAS" evidence="21">
    <location>
        <begin position="389"/>
        <end position="458"/>
    </location>
</feature>
<feature type="domain" description="PAC" evidence="22">
    <location>
        <begin position="330"/>
        <end position="388"/>
    </location>
</feature>
<dbReference type="PROSITE" id="PS50112">
    <property type="entry name" value="PAS"/>
    <property type="match status" value="4"/>
</dbReference>
<dbReference type="PANTHER" id="PTHR45339">
    <property type="entry name" value="HYBRID SIGNAL TRANSDUCTION HISTIDINE KINASE J"/>
    <property type="match status" value="1"/>
</dbReference>
<comment type="subcellular location">
    <subcellularLocation>
        <location evidence="2">Cell membrane</location>
        <topology evidence="2">Multi-pass membrane protein</topology>
    </subcellularLocation>
</comment>
<name>A0A6M0JTI8_9GAMM</name>
<feature type="domain" description="PAS" evidence="21">
    <location>
        <begin position="514"/>
        <end position="584"/>
    </location>
</feature>
<feature type="domain" description="Histidine kinase" evidence="19">
    <location>
        <begin position="803"/>
        <end position="1024"/>
    </location>
</feature>
<dbReference type="SMART" id="SM00387">
    <property type="entry name" value="HATPase_c"/>
    <property type="match status" value="1"/>
</dbReference>
<evidence type="ECO:0000256" key="2">
    <source>
        <dbReference type="ARBA" id="ARBA00004651"/>
    </source>
</evidence>
<dbReference type="Pfam" id="PF02518">
    <property type="entry name" value="HATPase_c"/>
    <property type="match status" value="1"/>
</dbReference>
<dbReference type="CDD" id="cd16922">
    <property type="entry name" value="HATPase_EvgS-ArcB-TorS-like"/>
    <property type="match status" value="1"/>
</dbReference>
<evidence type="ECO:0000256" key="15">
    <source>
        <dbReference type="PROSITE-ProRule" id="PRU00169"/>
    </source>
</evidence>
<keyword evidence="12" id="KW-0902">Two-component regulatory system</keyword>
<dbReference type="Pfam" id="PF00072">
    <property type="entry name" value="Response_reg"/>
    <property type="match status" value="2"/>
</dbReference>
<dbReference type="Pfam" id="PF00512">
    <property type="entry name" value="HisKA"/>
    <property type="match status" value="1"/>
</dbReference>
<evidence type="ECO:0000256" key="12">
    <source>
        <dbReference type="ARBA" id="ARBA00023012"/>
    </source>
</evidence>
<dbReference type="GO" id="GO:0000155">
    <property type="term" value="F:phosphorelay sensor kinase activity"/>
    <property type="evidence" value="ECO:0007669"/>
    <property type="project" value="InterPro"/>
</dbReference>
<dbReference type="SMART" id="SM00091">
    <property type="entry name" value="PAS"/>
    <property type="match status" value="4"/>
</dbReference>
<evidence type="ECO:0000256" key="9">
    <source>
        <dbReference type="ARBA" id="ARBA00022777"/>
    </source>
</evidence>
<dbReference type="SMART" id="SM00086">
    <property type="entry name" value="PAC"/>
    <property type="match status" value="4"/>
</dbReference>
<keyword evidence="8" id="KW-0547">Nucleotide-binding</keyword>
<dbReference type="Gene3D" id="1.20.120.160">
    <property type="entry name" value="HPT domain"/>
    <property type="match status" value="1"/>
</dbReference>
<dbReference type="Pfam" id="PF17159">
    <property type="entry name" value="MASE3"/>
    <property type="match status" value="1"/>
</dbReference>
<protein>
    <recommendedName>
        <fullName evidence="3">histidine kinase</fullName>
        <ecNumber evidence="3">2.7.13.3</ecNumber>
    </recommendedName>
</protein>
<sequence length="1566" mass="171584">MKPNEQLAAALMPLRGGRLLVPLLAVLLLVPLSFFSLPLFHLLAELIPIVIATSAFTIAWNTHPFSRDNFLLFLATGLFCLGLLELVHALVYKGMYLYPGAGGANLPTQFRLGARYLQALLFLVAPLTLGLPIRRLPLLLAMSTCGLLVFLWILSGRFPDAFVEGQGLTPFKIYSEYVIVALLGLALLHLHVRRAELRPDVAGPIQVAIALTMMSELAFTSSLSVYDHSEVIGLLLKVLAFWLMYGALVESAIRTNAESEERFRSAFDQQFQFMAILTPEGRVIDINDLVLRVQGCAREDYVGRYFWDSPAWRDLPEWRRIWPQRLAEAAETEGTLRTQDVYQMRDGQVRMADATTTAIRDAKGAVRWYVIQATDTTERRHAEAALRESEERLRLFIDHAPAALAMFDREMRYVAVSHRWREDFGLGDQDLIGRSHYEIFPEIPKRWREAHRRGLAGETLRAEEDWFERVDGRMQWQRWEVRPWYAADGEVGGIVTFAEEITARKEAEIALRESQRRFQDIVDASADWVWEVDAHGRYTYVSEGVHDVLGYTPEEVLGRTPFDLMPPKEAERVAARFGTIIALRKPFRDLENINRHKDGRLIHIHTTGMPMFGFDGQLLGYRGLDRDVTEKRLAEIALQESREQLRTLVSSIPDLVWMKDLQGAYLTCNARFEAFFGATESEIVGKTDDDFVDRDQADLFRANDLAAIAAGGPHVDEREITFKRDGHKELVEIIKTPVYDAAGTVIGVLGIGRDMTRARQAETELERYRHHLEEVVAERTAALRKARAEAERLAQAKGEFLANTSHEIRTPMNAVLGLAYLLERQPLPAQAQDLARKITRSSRSLLGIINDVLDFSKIESGRLDIERVPFRLGEVLDNLATIMRTSAAGKSLDLAIRPPEGLEAVLLGDPLRLSQILINLTSNAIKFTPAGMVEVRVDQTRQTSSQVQLRFTVRDTGVGIDPRTQARLFEPFTQADASTTRRYGGSGLGLVISRRLAELMGGRLGLESSPGKGSTFWVELTFDLAKPMTAELLQAPKMSVLIADDNLVAREAAVATVEALGWSAWPVASGDEALHTVLREDALQGGNAVVLLDWQMAELDGLETARLIRDALPVSSVPLIFLFTAHPLEEVEKLGSVAALDGILAKPLAPSPLYDAVVAACRGRLEEPAADRSAADARHLSGIRLLVVDDSEINREVAELIFAGEGAEVHLAKDGREAVDWLVSHPHGADVVLMDVHMPVMDGHAAARLIRELPGIARIPIVALTADAVGEQEEIALASGMDAFLAKPFDVPEAVASIQGLAAPQGGARGDGPEDAGKETETETANEGPRPEAVSEAALARASAFETTAGAAASSSAVGRPAEGKLPGLAIEQGLAIWRDFDAYRRSLRRFVELNGDVGRAIAAAEPAAAQQLAHKLKGTAGNLGLDEVSSRAADLDRALRSGAREHSEVERLVAALQAALATAFDSVARFAPAVDTSLSASAQAAPRPVSTAQTAEQAAPLLRRALLAFEAFDPVAAIAPLEDLTSYLSAEEVASALQAAEDFDSSAGAAAVHALAAELQVELQD</sequence>
<dbReference type="InterPro" id="IPR035965">
    <property type="entry name" value="PAS-like_dom_sf"/>
</dbReference>